<reference evidence="1 2" key="1">
    <citation type="submission" date="2015-12" db="EMBL/GenBank/DDBJ databases">
        <title>Draft genome sequence of Moniliophthora roreri, the causal agent of frosty pod rot of cacao.</title>
        <authorList>
            <person name="Aime M.C."/>
            <person name="Diaz-Valderrama J.R."/>
            <person name="Kijpornyongpan T."/>
            <person name="Phillips-Mora W."/>
        </authorList>
    </citation>
    <scope>NUCLEOTIDE SEQUENCE [LARGE SCALE GENOMIC DNA]</scope>
    <source>
        <strain evidence="1 2">MCA 2952</strain>
    </source>
</reference>
<dbReference type="Proteomes" id="UP000054988">
    <property type="component" value="Unassembled WGS sequence"/>
</dbReference>
<dbReference type="EMBL" id="LATX01002454">
    <property type="protein sequence ID" value="KTB29055.1"/>
    <property type="molecule type" value="Genomic_DNA"/>
</dbReference>
<comment type="caution">
    <text evidence="1">The sequence shown here is derived from an EMBL/GenBank/DDBJ whole genome shotgun (WGS) entry which is preliminary data.</text>
</comment>
<evidence type="ECO:0000313" key="2">
    <source>
        <dbReference type="Proteomes" id="UP000054988"/>
    </source>
</evidence>
<dbReference type="AlphaFoldDB" id="A0A0W0EYD7"/>
<evidence type="ECO:0000313" key="1">
    <source>
        <dbReference type="EMBL" id="KTB29055.1"/>
    </source>
</evidence>
<proteinExistence type="predicted"/>
<accession>A0A0W0EYD7</accession>
<protein>
    <submittedName>
        <fullName evidence="1">Uncharacterized protein</fullName>
    </submittedName>
</protein>
<name>A0A0W0EYD7_MONRR</name>
<sequence>MLKEHLRAQRSRSGGLLGVEHEFGILEAILHACGHLWALMSAYCWE</sequence>
<gene>
    <name evidence="1" type="ORF">WG66_18367</name>
</gene>
<organism evidence="1 2">
    <name type="scientific">Moniliophthora roreri</name>
    <name type="common">Frosty pod rot fungus</name>
    <name type="synonym">Monilia roreri</name>
    <dbReference type="NCBI Taxonomy" id="221103"/>
    <lineage>
        <taxon>Eukaryota</taxon>
        <taxon>Fungi</taxon>
        <taxon>Dikarya</taxon>
        <taxon>Basidiomycota</taxon>
        <taxon>Agaricomycotina</taxon>
        <taxon>Agaricomycetes</taxon>
        <taxon>Agaricomycetidae</taxon>
        <taxon>Agaricales</taxon>
        <taxon>Marasmiineae</taxon>
        <taxon>Marasmiaceae</taxon>
        <taxon>Moniliophthora</taxon>
    </lineage>
</organism>